<dbReference type="STRING" id="1408657.A0A0W4ZK08"/>
<organism evidence="1 2">
    <name type="scientific">Pneumocystis jirovecii (strain RU7)</name>
    <name type="common">Human pneumocystis pneumonia agent</name>
    <dbReference type="NCBI Taxonomy" id="1408657"/>
    <lineage>
        <taxon>Eukaryota</taxon>
        <taxon>Fungi</taxon>
        <taxon>Dikarya</taxon>
        <taxon>Ascomycota</taxon>
        <taxon>Taphrinomycotina</taxon>
        <taxon>Pneumocystomycetes</taxon>
        <taxon>Pneumocystaceae</taxon>
        <taxon>Pneumocystis</taxon>
    </lineage>
</organism>
<protein>
    <recommendedName>
        <fullName evidence="3">26S proteasome non-ATPase regulatory subunit 5</fullName>
    </recommendedName>
</protein>
<evidence type="ECO:0000313" key="2">
    <source>
        <dbReference type="Proteomes" id="UP000053447"/>
    </source>
</evidence>
<comment type="caution">
    <text evidence="1">The sequence shown here is derived from an EMBL/GenBank/DDBJ whole genome shotgun (WGS) entry which is preliminary data.</text>
</comment>
<keyword evidence="2" id="KW-1185">Reference proteome</keyword>
<proteinExistence type="predicted"/>
<gene>
    <name evidence="1" type="ORF">T551_02565</name>
</gene>
<dbReference type="OrthoDB" id="10250600at2759"/>
<dbReference type="SUPFAM" id="SSF48371">
    <property type="entry name" value="ARM repeat"/>
    <property type="match status" value="1"/>
</dbReference>
<evidence type="ECO:0000313" key="1">
    <source>
        <dbReference type="EMBL" id="KTW28715.1"/>
    </source>
</evidence>
<dbReference type="Proteomes" id="UP000053447">
    <property type="component" value="Unassembled WGS sequence"/>
</dbReference>
<dbReference type="GeneID" id="28941083"/>
<dbReference type="InterPro" id="IPR016024">
    <property type="entry name" value="ARM-type_fold"/>
</dbReference>
<dbReference type="AlphaFoldDB" id="A0A0W4ZK08"/>
<dbReference type="Pfam" id="PF10508">
    <property type="entry name" value="Proteasom_PSMB"/>
    <property type="match status" value="1"/>
</dbReference>
<dbReference type="RefSeq" id="XP_018229050.1">
    <property type="nucleotide sequence ID" value="XM_018374828.1"/>
</dbReference>
<evidence type="ECO:0008006" key="3">
    <source>
        <dbReference type="Google" id="ProtNLM"/>
    </source>
</evidence>
<name>A0A0W4ZK08_PNEJ7</name>
<reference evidence="2" key="1">
    <citation type="journal article" date="2016" name="Nat. Commun.">
        <title>Genome analysis of three Pneumocystis species reveals adaptation mechanisms to life exclusively in mammalian hosts.</title>
        <authorList>
            <person name="Ma L."/>
            <person name="Chen Z."/>
            <person name="Huang D.W."/>
            <person name="Kutty G."/>
            <person name="Ishihara M."/>
            <person name="Wang H."/>
            <person name="Abouelleil A."/>
            <person name="Bishop L."/>
            <person name="Davey E."/>
            <person name="Deng R."/>
            <person name="Deng X."/>
            <person name="Fan L."/>
            <person name="Fantoni G."/>
            <person name="Fitzgerald M."/>
            <person name="Gogineni E."/>
            <person name="Goldberg J.M."/>
            <person name="Handley G."/>
            <person name="Hu X."/>
            <person name="Huber C."/>
            <person name="Jiao X."/>
            <person name="Jones K."/>
            <person name="Levin J.Z."/>
            <person name="Liu Y."/>
            <person name="Macdonald P."/>
            <person name="Melnikov A."/>
            <person name="Raley C."/>
            <person name="Sassi M."/>
            <person name="Sherman B.T."/>
            <person name="Song X."/>
            <person name="Sykes S."/>
            <person name="Tran B."/>
            <person name="Walsh L."/>
            <person name="Xia Y."/>
            <person name="Yang J."/>
            <person name="Young S."/>
            <person name="Zeng Q."/>
            <person name="Zheng X."/>
            <person name="Stephens R."/>
            <person name="Nusbaum C."/>
            <person name="Birren B.W."/>
            <person name="Azadi P."/>
            <person name="Lempicki R.A."/>
            <person name="Cuomo C.A."/>
            <person name="Kovacs J.A."/>
        </authorList>
    </citation>
    <scope>NUCLEOTIDE SEQUENCE [LARGE SCALE GENOMIC DNA]</scope>
    <source>
        <strain evidence="2">RU7</strain>
    </source>
</reference>
<dbReference type="InterPro" id="IPR019538">
    <property type="entry name" value="PSMD5"/>
</dbReference>
<dbReference type="GO" id="GO:0005829">
    <property type="term" value="C:cytosol"/>
    <property type="evidence" value="ECO:0007669"/>
    <property type="project" value="TreeGrafter"/>
</dbReference>
<dbReference type="PANTHER" id="PTHR13554:SF10">
    <property type="entry name" value="26S PROTEASOME NON-ATPASE REGULATORY SUBUNIT 5"/>
    <property type="match status" value="1"/>
</dbReference>
<dbReference type="VEuPathDB" id="FungiDB:T551_02565"/>
<accession>A0A0W4ZK08</accession>
<sequence>MEYLHPEAKRLKDLLHDAKFNSNVLNLLPSAFDDFFFSISDSTRNASLCFLPELIQALYLPIDPLFSIRVLEKLLFSMSWEDLLTLNLVPHIFSGLACGDEEIELFCLKMLSKSAKTRFASNTIDKNMISRIILCVVSKYCSCANKAIEIICDLSFSGEIFRKRLLSYFSVLSLADFFSLEKSSLSSSTFISRFFTLILKFSSRSCEMFKSLVSTGLIDNVINLSNSDDLVMKLCKLDFLSSLLTVNYTFDWFENNGYIKEAISPFLTFQFQNIDIDTELLIIQSCKFIESMKYIPFKDFQKIDSLNNLISKLVENLTVKSLSSSLYKVSLFTIAGMFSFSDDFSEYIYFRLTDLPGLTKTDNGLNALQLILSSPSEKYTELFFEQKLSSKAIYDIMISAKSPFESTRHSALLILKALVKHSWGIFKCVGFTPLMEFVLSRTVEEYFDRMIKYEIVKIMAETGKHLLGPWEEKVLQYVTKGPFGISYKPGVLL</sequence>
<dbReference type="PANTHER" id="PTHR13554">
    <property type="entry name" value="26S PROTEASOME NON-ATPASE REGULATORY SUBUNIT 5-RELATED"/>
    <property type="match status" value="1"/>
</dbReference>
<dbReference type="EMBL" id="LFWA01000011">
    <property type="protein sequence ID" value="KTW28715.1"/>
    <property type="molecule type" value="Genomic_DNA"/>
</dbReference>
<dbReference type="GO" id="GO:0043248">
    <property type="term" value="P:proteasome assembly"/>
    <property type="evidence" value="ECO:0007669"/>
    <property type="project" value="InterPro"/>
</dbReference>